<dbReference type="SUPFAM" id="SSF141673">
    <property type="entry name" value="MOSC N-terminal domain-like"/>
    <property type="match status" value="1"/>
</dbReference>
<organism evidence="2 3">
    <name type="scientific">Pinctada imbricata</name>
    <name type="common">Atlantic pearl-oyster</name>
    <name type="synonym">Pinctada martensii</name>
    <dbReference type="NCBI Taxonomy" id="66713"/>
    <lineage>
        <taxon>Eukaryota</taxon>
        <taxon>Metazoa</taxon>
        <taxon>Spiralia</taxon>
        <taxon>Lophotrochozoa</taxon>
        <taxon>Mollusca</taxon>
        <taxon>Bivalvia</taxon>
        <taxon>Autobranchia</taxon>
        <taxon>Pteriomorphia</taxon>
        <taxon>Pterioida</taxon>
        <taxon>Pterioidea</taxon>
        <taxon>Pteriidae</taxon>
        <taxon>Pinctada</taxon>
    </lineage>
</organism>
<dbReference type="Proteomes" id="UP001186944">
    <property type="component" value="Unassembled WGS sequence"/>
</dbReference>
<evidence type="ECO:0000313" key="3">
    <source>
        <dbReference type="Proteomes" id="UP001186944"/>
    </source>
</evidence>
<dbReference type="AlphaFoldDB" id="A0AA89BWB5"/>
<dbReference type="EMBL" id="VSWD01000007">
    <property type="protein sequence ID" value="KAK3098608.1"/>
    <property type="molecule type" value="Genomic_DNA"/>
</dbReference>
<feature type="domain" description="Molybdenum cofactor sulfurase middle" evidence="1">
    <location>
        <begin position="14"/>
        <end position="102"/>
    </location>
</feature>
<evidence type="ECO:0000259" key="1">
    <source>
        <dbReference type="Pfam" id="PF03476"/>
    </source>
</evidence>
<dbReference type="InterPro" id="IPR005303">
    <property type="entry name" value="MOCOS_middle"/>
</dbReference>
<sequence>MDSTEHEERLEYAGSVDSIRIYPVKGCGGILVDEATCGVRGLQVKGMNDRSIMVIEVEEGLGYHKDMKNFPTLVHIKPTLNNGEVILVAPDMDPIKIPYQLNTYSRIITVR</sequence>
<protein>
    <recommendedName>
        <fullName evidence="1">Molybdenum cofactor sulfurase middle domain-containing protein</fullName>
    </recommendedName>
</protein>
<dbReference type="Pfam" id="PF03476">
    <property type="entry name" value="MOSC_N"/>
    <property type="match status" value="1"/>
</dbReference>
<evidence type="ECO:0000313" key="2">
    <source>
        <dbReference type="EMBL" id="KAK3098608.1"/>
    </source>
</evidence>
<reference evidence="2" key="1">
    <citation type="submission" date="2019-08" db="EMBL/GenBank/DDBJ databases">
        <title>The improved chromosome-level genome for the pearl oyster Pinctada fucata martensii using PacBio sequencing and Hi-C.</title>
        <authorList>
            <person name="Zheng Z."/>
        </authorList>
    </citation>
    <scope>NUCLEOTIDE SEQUENCE</scope>
    <source>
        <strain evidence="2">ZZ-2019</strain>
        <tissue evidence="2">Adductor muscle</tissue>
    </source>
</reference>
<comment type="caution">
    <text evidence="2">The sequence shown here is derived from an EMBL/GenBank/DDBJ whole genome shotgun (WGS) entry which is preliminary data.</text>
</comment>
<gene>
    <name evidence="2" type="ORF">FSP39_021190</name>
</gene>
<proteinExistence type="predicted"/>
<name>A0AA89BWB5_PINIB</name>
<keyword evidence="3" id="KW-1185">Reference proteome</keyword>
<accession>A0AA89BWB5</accession>